<dbReference type="Proteomes" id="UP000095767">
    <property type="component" value="Unassembled WGS sequence"/>
</dbReference>
<dbReference type="EMBL" id="LWDX02006921">
    <property type="protein sequence ID" value="OEL37036.1"/>
    <property type="molecule type" value="Genomic_DNA"/>
</dbReference>
<dbReference type="InterPro" id="IPR056594">
    <property type="entry name" value="AT5G49610-like_b-prop"/>
</dbReference>
<organism evidence="2 3">
    <name type="scientific">Dichanthelium oligosanthes</name>
    <dbReference type="NCBI Taxonomy" id="888268"/>
    <lineage>
        <taxon>Eukaryota</taxon>
        <taxon>Viridiplantae</taxon>
        <taxon>Streptophyta</taxon>
        <taxon>Embryophyta</taxon>
        <taxon>Tracheophyta</taxon>
        <taxon>Spermatophyta</taxon>
        <taxon>Magnoliopsida</taxon>
        <taxon>Liliopsida</taxon>
        <taxon>Poales</taxon>
        <taxon>Poaceae</taxon>
        <taxon>PACMAD clade</taxon>
        <taxon>Panicoideae</taxon>
        <taxon>Panicodae</taxon>
        <taxon>Paniceae</taxon>
        <taxon>Dichantheliinae</taxon>
        <taxon>Dichanthelium</taxon>
    </lineage>
</organism>
<dbReference type="PANTHER" id="PTHR33186:SF13">
    <property type="entry name" value="OS10G0138300 PROTEIN"/>
    <property type="match status" value="1"/>
</dbReference>
<evidence type="ECO:0000259" key="1">
    <source>
        <dbReference type="Pfam" id="PF23635"/>
    </source>
</evidence>
<reference evidence="2 3" key="1">
    <citation type="submission" date="2016-09" db="EMBL/GenBank/DDBJ databases">
        <title>The draft genome of Dichanthelium oligosanthes: A C3 panicoid grass species.</title>
        <authorList>
            <person name="Studer A.J."/>
            <person name="Schnable J.C."/>
            <person name="Brutnell T.P."/>
        </authorList>
    </citation>
    <scope>NUCLEOTIDE SEQUENCE [LARGE SCALE GENOMIC DNA]</scope>
    <source>
        <strain evidence="3">cv. Kellogg 1175</strain>
        <tissue evidence="2">Leaf</tissue>
    </source>
</reference>
<feature type="non-terminal residue" evidence="2">
    <location>
        <position position="1"/>
    </location>
</feature>
<dbReference type="Pfam" id="PF23635">
    <property type="entry name" value="Beta-prop_AT5G49610-like"/>
    <property type="match status" value="1"/>
</dbReference>
<accession>A0A1E5WI12</accession>
<evidence type="ECO:0000313" key="3">
    <source>
        <dbReference type="Proteomes" id="UP000095767"/>
    </source>
</evidence>
<feature type="domain" description="F-box protein AT5G49610-like beta-propeller" evidence="1">
    <location>
        <begin position="24"/>
        <end position="235"/>
    </location>
</feature>
<dbReference type="OrthoDB" id="619663at2759"/>
<evidence type="ECO:0000313" key="2">
    <source>
        <dbReference type="EMBL" id="OEL37036.1"/>
    </source>
</evidence>
<name>A0A1E5WI12_9POAL</name>
<comment type="caution">
    <text evidence="2">The sequence shown here is derived from an EMBL/GenBank/DDBJ whole genome shotgun (WGS) entry which is preliminary data.</text>
</comment>
<protein>
    <recommendedName>
        <fullName evidence="1">F-box protein AT5G49610-like beta-propeller domain-containing protein</fullName>
    </recommendedName>
</protein>
<dbReference type="AlphaFoldDB" id="A0A1E5WI12"/>
<sequence>LDSPDSVSAARFFLRLDDAPTCCIYCCRHGRVLVGNHHKWSHFLAWDPVTGDQHRIDFPPAVDGREKFLWKGALVCAAGDQGHLHGACHSSFRVVLLACSLEGIFAYVYSSVTGELGSLISTTMWPMEARVEVDCVSTLVGNSVCCLLSLGTRCAILEFDLDSQNLDLIEVPLDAFGIDASLRNDCQLWVTRAGGCGLGLLVLSGFSARLWKRKADCHGVAGWALTNTIELDNFFRCDQGWT</sequence>
<gene>
    <name evidence="2" type="ORF">BAE44_0001945</name>
</gene>
<dbReference type="PANTHER" id="PTHR33186">
    <property type="entry name" value="OS10G0136150 PROTEIN-RELATED"/>
    <property type="match status" value="1"/>
</dbReference>
<proteinExistence type="predicted"/>
<keyword evidence="3" id="KW-1185">Reference proteome</keyword>